<proteinExistence type="predicted"/>
<sequence length="63" mass="7262">MKSRRAVHWSSLPDEVALQYLTEFLHYSGPQAADVLRRARLEPHAPGLTVRLRDERHEPDKSA</sequence>
<dbReference type="Proteomes" id="UP001185331">
    <property type="component" value="Unassembled WGS sequence"/>
</dbReference>
<name>A0AAE3XEC9_9DEIO</name>
<comment type="caution">
    <text evidence="1">The sequence shown here is derived from an EMBL/GenBank/DDBJ whole genome shotgun (WGS) entry which is preliminary data.</text>
</comment>
<evidence type="ECO:0000313" key="2">
    <source>
        <dbReference type="Proteomes" id="UP001185331"/>
    </source>
</evidence>
<protein>
    <submittedName>
        <fullName evidence="1">Uncharacterized protein</fullName>
    </submittedName>
</protein>
<organism evidence="1 2">
    <name type="scientific">Deinococcus soli</name>
    <name type="common">ex Cha et al. 2016</name>
    <dbReference type="NCBI Taxonomy" id="1309411"/>
    <lineage>
        <taxon>Bacteria</taxon>
        <taxon>Thermotogati</taxon>
        <taxon>Deinococcota</taxon>
        <taxon>Deinococci</taxon>
        <taxon>Deinococcales</taxon>
        <taxon>Deinococcaceae</taxon>
        <taxon>Deinococcus</taxon>
    </lineage>
</organism>
<reference evidence="1" key="1">
    <citation type="submission" date="2023-07" db="EMBL/GenBank/DDBJ databases">
        <title>Sorghum-associated microbial communities from plants grown in Nebraska, USA.</title>
        <authorList>
            <person name="Schachtman D."/>
        </authorList>
    </citation>
    <scope>NUCLEOTIDE SEQUENCE</scope>
    <source>
        <strain evidence="1">BE330</strain>
    </source>
</reference>
<dbReference type="RefSeq" id="WP_309853906.1">
    <property type="nucleotide sequence ID" value="NZ_JAVDQJ010000004.1"/>
</dbReference>
<gene>
    <name evidence="1" type="ORF">J2Y00_002576</name>
</gene>
<dbReference type="AlphaFoldDB" id="A0AAE3XEC9"/>
<dbReference type="EMBL" id="JAVDQK010000005">
    <property type="protein sequence ID" value="MDR6218979.1"/>
    <property type="molecule type" value="Genomic_DNA"/>
</dbReference>
<evidence type="ECO:0000313" key="1">
    <source>
        <dbReference type="EMBL" id="MDR6218979.1"/>
    </source>
</evidence>
<accession>A0AAE3XEC9</accession>